<accession>A0A845E275</accession>
<protein>
    <submittedName>
        <fullName evidence="1">DUF2071 domain-containing protein</fullName>
    </submittedName>
</protein>
<dbReference type="RefSeq" id="WP_160837045.1">
    <property type="nucleotide sequence ID" value="NZ_WMET01000002.1"/>
</dbReference>
<gene>
    <name evidence="1" type="ORF">GLW04_10840</name>
</gene>
<organism evidence="1 2">
    <name type="scientific">Halobacillus litoralis</name>
    <dbReference type="NCBI Taxonomy" id="45668"/>
    <lineage>
        <taxon>Bacteria</taxon>
        <taxon>Bacillati</taxon>
        <taxon>Bacillota</taxon>
        <taxon>Bacilli</taxon>
        <taxon>Bacillales</taxon>
        <taxon>Bacillaceae</taxon>
        <taxon>Halobacillus</taxon>
    </lineage>
</organism>
<dbReference type="EMBL" id="WMET01000002">
    <property type="protein sequence ID" value="MYL20387.1"/>
    <property type="molecule type" value="Genomic_DNA"/>
</dbReference>
<dbReference type="PANTHER" id="PTHR39186:SF1">
    <property type="entry name" value="DUF2071 DOMAIN-CONTAINING PROTEIN"/>
    <property type="match status" value="1"/>
</dbReference>
<dbReference type="AlphaFoldDB" id="A0A845E275"/>
<evidence type="ECO:0000313" key="1">
    <source>
        <dbReference type="EMBL" id="MYL20387.1"/>
    </source>
</evidence>
<dbReference type="Proteomes" id="UP000460949">
    <property type="component" value="Unassembled WGS sequence"/>
</dbReference>
<evidence type="ECO:0000313" key="2">
    <source>
        <dbReference type="Proteomes" id="UP000460949"/>
    </source>
</evidence>
<dbReference type="InterPro" id="IPR018644">
    <property type="entry name" value="DUF2071"/>
</dbReference>
<reference evidence="1 2" key="1">
    <citation type="submission" date="2019-11" db="EMBL/GenBank/DDBJ databases">
        <title>Genome sequences of 17 halophilic strains isolated from different environments.</title>
        <authorList>
            <person name="Furrow R.E."/>
        </authorList>
    </citation>
    <scope>NUCLEOTIDE SEQUENCE [LARGE SCALE GENOMIC DNA]</scope>
    <source>
        <strain evidence="1 2">22511_23_Filter</strain>
    </source>
</reference>
<dbReference type="Pfam" id="PF09844">
    <property type="entry name" value="DUF2071"/>
    <property type="match status" value="1"/>
</dbReference>
<comment type="caution">
    <text evidence="1">The sequence shown here is derived from an EMBL/GenBank/DDBJ whole genome shotgun (WGS) entry which is preliminary data.</text>
</comment>
<dbReference type="Gene3D" id="2.40.400.10">
    <property type="entry name" value="Acetoacetate decarboxylase-like"/>
    <property type="match status" value="1"/>
</dbReference>
<proteinExistence type="predicted"/>
<dbReference type="SUPFAM" id="SSF160104">
    <property type="entry name" value="Acetoacetate decarboxylase-like"/>
    <property type="match status" value="1"/>
</dbReference>
<sequence>MDRNRWMMHQDWDDLYFIHWPVPAEELRPYVPEKLDIDEFDGSAWIAVVPFRMKNIRFRGLPEIPFGTELLELNVRTYVSYKGEPGVYFITLDSDHPLGVFLARSVFGLPYVHASMRMDIGDSSTQFSSRRTHKGYPAAQFHAEFQTVSEPMQARPGSLLYWLTERYALWVVRGKRVYKGPIIHNNWKLQKAEAAVTTNHLLDFLPSEYFRSRPVTYYSKSVQTRIFPYERKS</sequence>
<name>A0A845E275_9BACI</name>
<dbReference type="PANTHER" id="PTHR39186">
    <property type="entry name" value="DUF2071 FAMILY PROTEIN"/>
    <property type="match status" value="1"/>
</dbReference>
<dbReference type="InterPro" id="IPR023375">
    <property type="entry name" value="ADC_dom_sf"/>
</dbReference>